<keyword evidence="3" id="KW-1185">Reference proteome</keyword>
<evidence type="ECO:0000256" key="1">
    <source>
        <dbReference type="SAM" id="Phobius"/>
    </source>
</evidence>
<accession>A0A448Z4J3</accession>
<dbReference type="AlphaFoldDB" id="A0A448Z4J3"/>
<dbReference type="Proteomes" id="UP000291116">
    <property type="component" value="Unassembled WGS sequence"/>
</dbReference>
<evidence type="ECO:0000313" key="2">
    <source>
        <dbReference type="EMBL" id="VEU36924.1"/>
    </source>
</evidence>
<dbReference type="OrthoDB" id="47826at2759"/>
<dbReference type="EMBL" id="CAACVS010000109">
    <property type="protein sequence ID" value="VEU36924.1"/>
    <property type="molecule type" value="Genomic_DNA"/>
</dbReference>
<name>A0A448Z4J3_9STRA</name>
<keyword evidence="1" id="KW-0472">Membrane</keyword>
<evidence type="ECO:0000313" key="3">
    <source>
        <dbReference type="Proteomes" id="UP000291116"/>
    </source>
</evidence>
<gene>
    <name evidence="2" type="ORF">PSNMU_V1.4_AUG-EV-PASAV3_0037000</name>
</gene>
<keyword evidence="1" id="KW-0812">Transmembrane</keyword>
<organism evidence="2 3">
    <name type="scientific">Pseudo-nitzschia multistriata</name>
    <dbReference type="NCBI Taxonomy" id="183589"/>
    <lineage>
        <taxon>Eukaryota</taxon>
        <taxon>Sar</taxon>
        <taxon>Stramenopiles</taxon>
        <taxon>Ochrophyta</taxon>
        <taxon>Bacillariophyta</taxon>
        <taxon>Bacillariophyceae</taxon>
        <taxon>Bacillariophycidae</taxon>
        <taxon>Bacillariales</taxon>
        <taxon>Bacillariaceae</taxon>
        <taxon>Pseudo-nitzschia</taxon>
    </lineage>
</organism>
<reference evidence="2 3" key="1">
    <citation type="submission" date="2019-01" db="EMBL/GenBank/DDBJ databases">
        <authorList>
            <person name="Ferrante I. M."/>
        </authorList>
    </citation>
    <scope>NUCLEOTIDE SEQUENCE [LARGE SCALE GENOMIC DNA]</scope>
    <source>
        <strain evidence="2 3">B856</strain>
    </source>
</reference>
<feature type="transmembrane region" description="Helical" evidence="1">
    <location>
        <begin position="118"/>
        <end position="139"/>
    </location>
</feature>
<proteinExistence type="predicted"/>
<keyword evidence="1" id="KW-1133">Transmembrane helix</keyword>
<sequence>MSSEEVKEVPVATPEAEVPMKDQEKIGAKCCGCCCDYRRATIVFGILNLISSVWGVVLAIGLLTGGALIGSDGVEEWEDEAGSASLYILGGILMFVSVCGVGFYSFQIHAAKKFNVCGLKLVIAWDIFTICFRIAELIIQQQHSGDVGVMINNLFWTVAIYGLSLYPIVGLVFEIQKGIMSEETYPREAYSCCCEPKV</sequence>
<protein>
    <submittedName>
        <fullName evidence="2">Uncharacterized protein</fullName>
    </submittedName>
</protein>
<feature type="transmembrane region" description="Helical" evidence="1">
    <location>
        <begin position="46"/>
        <end position="69"/>
    </location>
</feature>
<feature type="transmembrane region" description="Helical" evidence="1">
    <location>
        <begin position="154"/>
        <end position="173"/>
    </location>
</feature>
<feature type="transmembrane region" description="Helical" evidence="1">
    <location>
        <begin position="84"/>
        <end position="106"/>
    </location>
</feature>